<dbReference type="OrthoDB" id="5811976at2"/>
<proteinExistence type="predicted"/>
<evidence type="ECO:0000313" key="2">
    <source>
        <dbReference type="EMBL" id="SFQ27851.1"/>
    </source>
</evidence>
<dbReference type="InterPro" id="IPR036680">
    <property type="entry name" value="SPOR-like_sf"/>
</dbReference>
<reference evidence="2 3" key="1">
    <citation type="submission" date="2016-10" db="EMBL/GenBank/DDBJ databases">
        <authorList>
            <person name="de Groot N.N."/>
        </authorList>
    </citation>
    <scope>NUCLEOTIDE SEQUENCE [LARGE SCALE GENOMIC DNA]</scope>
    <source>
        <strain evidence="2 3">DSM 15893</strain>
    </source>
</reference>
<name>A0A1I5X7J1_9GAMM</name>
<dbReference type="RefSeq" id="WP_017016780.1">
    <property type="nucleotide sequence ID" value="NZ_FOWR01000058.1"/>
</dbReference>
<accession>A0A1I5X7J1</accession>
<dbReference type="AlphaFoldDB" id="A0A1I5X7J1"/>
<evidence type="ECO:0000256" key="1">
    <source>
        <dbReference type="SAM" id="SignalP"/>
    </source>
</evidence>
<sequence>MIASSIRIVSALILSVVLNVPAFSAESVCSPERIDSWNVVDEACPIGNGLWGKNPASEQGQFWVQCGIVKNLPGAWLSSQLAKSVLANQVIFRNEGEAYRCLAGPFEQFSTAMKVRDGMRKQPAMKAAFVREVSISNEMRLTPAPVVEMVAQAPSSSPIVEASVVEAAMLEKATLAAPVVAIVASAEAATEPLMSTQNNDPLPVAEAMVKATPTKTTAKPKKIKRNRKFRAVAGVQVPKPKYGERHYSRNDEMWLRASFADAETTCTENGFKVVSAASLKKLIADPETREVVPNRLPYWVASGDAYDLVIMVPMPLSQSSEVNVLCE</sequence>
<evidence type="ECO:0008006" key="4">
    <source>
        <dbReference type="Google" id="ProtNLM"/>
    </source>
</evidence>
<dbReference type="GeneID" id="35869769"/>
<dbReference type="SUPFAM" id="SSF110997">
    <property type="entry name" value="Sporulation related repeat"/>
    <property type="match status" value="1"/>
</dbReference>
<organism evidence="2 3">
    <name type="scientific">Enterovibrio norvegicus DSM 15893</name>
    <dbReference type="NCBI Taxonomy" id="1121869"/>
    <lineage>
        <taxon>Bacteria</taxon>
        <taxon>Pseudomonadati</taxon>
        <taxon>Pseudomonadota</taxon>
        <taxon>Gammaproteobacteria</taxon>
        <taxon>Vibrionales</taxon>
        <taxon>Vibrionaceae</taxon>
        <taxon>Enterovibrio</taxon>
    </lineage>
</organism>
<protein>
    <recommendedName>
        <fullName evidence="4">Sporulation related domain-containing protein</fullName>
    </recommendedName>
</protein>
<feature type="chain" id="PRO_5010238833" description="Sporulation related domain-containing protein" evidence="1">
    <location>
        <begin position="25"/>
        <end position="327"/>
    </location>
</feature>
<dbReference type="STRING" id="1121869.SAMN03084138_04586"/>
<dbReference type="Proteomes" id="UP000182692">
    <property type="component" value="Unassembled WGS sequence"/>
</dbReference>
<gene>
    <name evidence="2" type="ORF">SAMN03084138_04586</name>
</gene>
<keyword evidence="1" id="KW-0732">Signal</keyword>
<evidence type="ECO:0000313" key="3">
    <source>
        <dbReference type="Proteomes" id="UP000182692"/>
    </source>
</evidence>
<feature type="signal peptide" evidence="1">
    <location>
        <begin position="1"/>
        <end position="24"/>
    </location>
</feature>
<dbReference type="GO" id="GO:0042834">
    <property type="term" value="F:peptidoglycan binding"/>
    <property type="evidence" value="ECO:0007669"/>
    <property type="project" value="InterPro"/>
</dbReference>
<dbReference type="EMBL" id="FOWR01000058">
    <property type="protein sequence ID" value="SFQ27851.1"/>
    <property type="molecule type" value="Genomic_DNA"/>
</dbReference>